<dbReference type="AlphaFoldDB" id="A0AB39VRR0"/>
<evidence type="ECO:0000259" key="1">
    <source>
        <dbReference type="Pfam" id="PF13116"/>
    </source>
</evidence>
<dbReference type="RefSeq" id="WP_369789105.1">
    <property type="nucleotide sequence ID" value="NZ_CP165628.1"/>
</dbReference>
<dbReference type="NCBIfam" id="NF008148">
    <property type="entry name" value="PRK10899.1"/>
    <property type="match status" value="1"/>
</dbReference>
<proteinExistence type="predicted"/>
<organism evidence="2">
    <name type="scientific">Rouxiella sp. WC2420</name>
    <dbReference type="NCBI Taxonomy" id="3234145"/>
    <lineage>
        <taxon>Bacteria</taxon>
        <taxon>Pseudomonadati</taxon>
        <taxon>Pseudomonadota</taxon>
        <taxon>Gammaproteobacteria</taxon>
        <taxon>Enterobacterales</taxon>
        <taxon>Yersiniaceae</taxon>
        <taxon>Rouxiella</taxon>
    </lineage>
</organism>
<accession>A0AB39VRR0</accession>
<dbReference type="InterPro" id="IPR025263">
    <property type="entry name" value="YhdP_central"/>
</dbReference>
<name>A0AB39VRR0_9GAMM</name>
<dbReference type="PANTHER" id="PTHR38690">
    <property type="entry name" value="PROTEASE-RELATED"/>
    <property type="match status" value="1"/>
</dbReference>
<dbReference type="Pfam" id="PF13116">
    <property type="entry name" value="YhdP"/>
    <property type="match status" value="1"/>
</dbReference>
<protein>
    <submittedName>
        <fullName evidence="2">AsmA2 domain-containing protein YhdP</fullName>
    </submittedName>
</protein>
<dbReference type="EMBL" id="CP165628">
    <property type="protein sequence ID" value="XDU72188.1"/>
    <property type="molecule type" value="Genomic_DNA"/>
</dbReference>
<sequence length="1278" mass="140873">MRRLPGILLTSFATIVVIVALAISGLRLALPQLDRFKQPIVDKIQAMTGVPISLSQVNGSWKTFGPTLEIRDLAISLPESSSKVQRITMALDVWQSLLHLRWQFRDLTFYNLQLDFNSTLGGDGDKHKSPVGADRISEIFLKQVDHFDLRNSRISFKTPSGPRAEFDIQQMTWLNSKNRHRAEGQLGLSSFNGQHGIVQVRMDLNDNDGLLNDGKIYLQADDIDMKPWFSRWLRSNTGLDSANFSLAAWLTLRDGQVYAGDIHVKDGEAVWHTDGQSHRLDVDDLTLHGNRQGSGWQVGTPQLNLKTDGQAWPQGSLTALYLPENGVSDNSQFLGPDHQEQLRLRGNNIQLERIGPIIPTISFLTPALLERWKDLKPTGMIDQLALDIPLKQPEQTRFDMKWHDVSWTRWELLPGVNNFSGTLSGSVPRGRMTIGLQNSQLPFGDVFRAPLEVSQASGTFDWSNNDQGWSLWSKDLDVKAKGLWATGGFSYEQPSKGQPWLKILSGVRVYDGGQAWRYFPQNLMSKNLVDYLGSAILAGQVDNATLSFNGNPHDFPFKNNEGQFEVWVPLRNSTFKFQPEWPALTNLDIDLDFLDNGLFMKAAHTQLGNAVGKNVVASIPDYEKEKLLIDADVSGEGKDVGEYFMQTPLKDSLGAALKEIQIGGNVSGRLHLDIPLNGKQVRATGGINLNNNSLFVAPLESKIKNLTGQFSFDNGNLDSNSMTATWFGQPVNINFKTFDQPDNYEINIGLDGNWQPAKLPGLPKAIAAKISGGANWNSAVDILLPHKGTPTYKVTANADLRNVSSHLPNPLNKAPGKALPLNVNVQGDLHSFNLNGVLAGKDRFNSRWLLGKQLTLDRAAWAINTTKTPALPATSSLTLNLPALDGENWLGLLSPDKATQSQNTKTVGFGFPNQITVTTPRLTLAGQGWNDLTLVSTHNDDGMHINVKGKEIDGTLDMNNSGPWLANLRYLYFNPQWATSGSSGQNPFGSHLSFSNWPALNIRCEACWFMGQSLRKVNADLAPQGNQLTLRNGLIDTGEGRLDIQGEWKQDAQNQDSTALRGNLSGKNIDRFNSFLGVATPLKGAPFKVDFDLHWKDAPWKPDVKTLNGTLKTYLGKGEIINMGGGRAGQILRLVSFDALLRKLQLDFRDTFGKGFYFDSIKSDAWIKDGVLHTNDLLVDGLAADIAINGNVNLVSQRLDLEAVIAPEISATVGVATAFVINPIVGAAVFAASQALAPLWNKISLIRYQIDGTIEQPTIHEILRQSKADKKALKVPAP</sequence>
<dbReference type="PANTHER" id="PTHR38690:SF1">
    <property type="entry name" value="PROTEASE"/>
    <property type="match status" value="1"/>
</dbReference>
<feature type="domain" description="YhdP central" evidence="1">
    <location>
        <begin position="1"/>
        <end position="1259"/>
    </location>
</feature>
<dbReference type="InterPro" id="IPR011836">
    <property type="entry name" value="YhdP"/>
</dbReference>
<evidence type="ECO:0000313" key="2">
    <source>
        <dbReference type="EMBL" id="XDU72188.1"/>
    </source>
</evidence>
<gene>
    <name evidence="2" type="primary">yhdP</name>
    <name evidence="2" type="ORF">AB3G37_22230</name>
</gene>
<dbReference type="NCBIfam" id="TIGR02099">
    <property type="entry name" value="YhdP family protein"/>
    <property type="match status" value="1"/>
</dbReference>
<reference evidence="2" key="1">
    <citation type="submission" date="2024-07" db="EMBL/GenBank/DDBJ databases">
        <authorList>
            <person name="Biller S.J."/>
        </authorList>
    </citation>
    <scope>NUCLEOTIDE SEQUENCE</scope>
    <source>
        <strain evidence="2">WC2420</strain>
    </source>
</reference>